<reference evidence="1 2" key="1">
    <citation type="journal article" date="2007" name="Proc. Natl. Acad. Sci. U.S.A.">
        <title>Genome sequencing and comparative analysis of Saccharomyces cerevisiae strain YJM789.</title>
        <authorList>
            <person name="Wei W."/>
            <person name="McCusker J.H."/>
            <person name="Hyman R.W."/>
            <person name="Jones T."/>
            <person name="Ning Y."/>
            <person name="Cao Z."/>
            <person name="Gu Z."/>
            <person name="Bruno D."/>
            <person name="Miranda M."/>
            <person name="Nguyen M."/>
            <person name="Wilhelmy J."/>
            <person name="Komp C."/>
            <person name="Tamse R."/>
            <person name="Wang X."/>
            <person name="Jia P."/>
            <person name="Luedi P."/>
            <person name="Oefner P.J."/>
            <person name="David L."/>
            <person name="Dietrich F.S."/>
            <person name="Li Y."/>
            <person name="Davis R.W."/>
            <person name="Steinmetz L.M."/>
        </authorList>
    </citation>
    <scope>NUCLEOTIDE SEQUENCE [LARGE SCALE GENOMIC DNA]</scope>
    <source>
        <strain evidence="1 2">YJM789</strain>
    </source>
</reference>
<accession>A7A2C6</accession>
<dbReference type="AlphaFoldDB" id="A7A2C6"/>
<name>A7A2C6_YEAS7</name>
<organism evidence="1 2">
    <name type="scientific">Saccharomyces cerevisiae (strain YJM789)</name>
    <name type="common">Baker's yeast</name>
    <dbReference type="NCBI Taxonomy" id="307796"/>
    <lineage>
        <taxon>Eukaryota</taxon>
        <taxon>Fungi</taxon>
        <taxon>Dikarya</taxon>
        <taxon>Ascomycota</taxon>
        <taxon>Saccharomycotina</taxon>
        <taxon>Saccharomycetes</taxon>
        <taxon>Saccharomycetales</taxon>
        <taxon>Saccharomycetaceae</taxon>
        <taxon>Saccharomyces</taxon>
    </lineage>
</organism>
<evidence type="ECO:0000313" key="2">
    <source>
        <dbReference type="Proteomes" id="UP000007060"/>
    </source>
</evidence>
<protein>
    <submittedName>
        <fullName evidence="1">Conserved protein</fullName>
    </submittedName>
</protein>
<proteinExistence type="predicted"/>
<dbReference type="HOGENOM" id="CLU_139933_0_0_1"/>
<sequence>MMPAKLQLDVLRTLQSSARHGTQTLKNSNFLERFHKDRIVFCLPFFLALFLVPVQKVLQHLCLRFTQVAPYFIIQLFDLPSRHAENLAPLLASCRIQYTNCFSSSSNGQVPSIISLYLRVDLSPFYAKIFQISYRVPMIWLDVFQVFFVFLVISQHSLHSLYFPSYPPIRYFLASPADAELEHLLTALA</sequence>
<dbReference type="EMBL" id="AAFW02000206">
    <property type="protein sequence ID" value="EDN59068.1"/>
    <property type="molecule type" value="Genomic_DNA"/>
</dbReference>
<gene>
    <name evidence="1" type="ORF">SCY_1416</name>
</gene>
<comment type="caution">
    <text evidence="1">The sequence shown here is derived from an EMBL/GenBank/DDBJ whole genome shotgun (WGS) entry which is preliminary data.</text>
</comment>
<evidence type="ECO:0000313" key="1">
    <source>
        <dbReference type="EMBL" id="EDN59068.1"/>
    </source>
</evidence>
<dbReference type="Proteomes" id="UP000007060">
    <property type="component" value="Unassembled WGS sequence"/>
</dbReference>